<evidence type="ECO:0008006" key="3">
    <source>
        <dbReference type="Google" id="ProtNLM"/>
    </source>
</evidence>
<sequence>MDLQPMQQQVIYQADPTAMQNMQTVRSKINDLGKKHLNRYVSVQTMDGHTYQGVILGVESGIFYLGVQQTPGYRQYYDAILPLVLYELLVITLLYT</sequence>
<organism evidence="1 2">
    <name type="scientific">Paenibacillus puldeungensis</name>
    <dbReference type="NCBI Taxonomy" id="696536"/>
    <lineage>
        <taxon>Bacteria</taxon>
        <taxon>Bacillati</taxon>
        <taxon>Bacillota</taxon>
        <taxon>Bacilli</taxon>
        <taxon>Bacillales</taxon>
        <taxon>Paenibacillaceae</taxon>
        <taxon>Paenibacillus</taxon>
    </lineage>
</organism>
<evidence type="ECO:0000313" key="1">
    <source>
        <dbReference type="EMBL" id="MFD1176366.1"/>
    </source>
</evidence>
<name>A0ABW3RWZ6_9BACL</name>
<dbReference type="Proteomes" id="UP001597262">
    <property type="component" value="Unassembled WGS sequence"/>
</dbReference>
<evidence type="ECO:0000313" key="2">
    <source>
        <dbReference type="Proteomes" id="UP001597262"/>
    </source>
</evidence>
<reference evidence="2" key="1">
    <citation type="journal article" date="2019" name="Int. J. Syst. Evol. Microbiol.">
        <title>The Global Catalogue of Microorganisms (GCM) 10K type strain sequencing project: providing services to taxonomists for standard genome sequencing and annotation.</title>
        <authorList>
            <consortium name="The Broad Institute Genomics Platform"/>
            <consortium name="The Broad Institute Genome Sequencing Center for Infectious Disease"/>
            <person name="Wu L."/>
            <person name="Ma J."/>
        </authorList>
    </citation>
    <scope>NUCLEOTIDE SEQUENCE [LARGE SCALE GENOMIC DNA]</scope>
    <source>
        <strain evidence="2">CCUG 59189</strain>
    </source>
</reference>
<dbReference type="RefSeq" id="WP_379318692.1">
    <property type="nucleotide sequence ID" value="NZ_JBHTLM010000005.1"/>
</dbReference>
<accession>A0ABW3RWZ6</accession>
<dbReference type="EMBL" id="JBHTLM010000005">
    <property type="protein sequence ID" value="MFD1176366.1"/>
    <property type="molecule type" value="Genomic_DNA"/>
</dbReference>
<keyword evidence="2" id="KW-1185">Reference proteome</keyword>
<protein>
    <recommendedName>
        <fullName evidence="3">Acetyl-CoA acetyltransferase</fullName>
    </recommendedName>
</protein>
<gene>
    <name evidence="1" type="ORF">ACFQ3W_08645</name>
</gene>
<comment type="caution">
    <text evidence="1">The sequence shown here is derived from an EMBL/GenBank/DDBJ whole genome shotgun (WGS) entry which is preliminary data.</text>
</comment>
<proteinExistence type="predicted"/>